<evidence type="ECO:0000313" key="2">
    <source>
        <dbReference type="EMBL" id="TGN17080.1"/>
    </source>
</evidence>
<dbReference type="Proteomes" id="UP000298058">
    <property type="component" value="Unassembled WGS sequence"/>
</dbReference>
<protein>
    <recommendedName>
        <fullName evidence="4">DUF3575 domain-containing protein</fullName>
    </recommendedName>
</protein>
<keyword evidence="3" id="KW-1185">Reference proteome</keyword>
<sequence>MNKVLFLLLLIFLSFSVSAISIPTENWSLVLYGGTYTQTDLLPIVLRQKTEYKNSYIGVIGFSRPLDYRIRFIEFEAEGNVVKHFGSMNHWETNLFYIAKISNLGGTPFAISIGEGLSLASENPKLENTEKEIRWNGYQSKAMESRNLLNFLMVEMSYRLPMERKTDIFLRVHHRSGIFGLYCPPDPNCGSNFISYGFRTSL</sequence>
<comment type="caution">
    <text evidence="2">The sequence shown here is derived from an EMBL/GenBank/DDBJ whole genome shotgun (WGS) entry which is preliminary data.</text>
</comment>
<dbReference type="AlphaFoldDB" id="A0A4R9LYM9"/>
<dbReference type="EMBL" id="RQHW01000079">
    <property type="protein sequence ID" value="TGN17080.1"/>
    <property type="molecule type" value="Genomic_DNA"/>
</dbReference>
<feature type="signal peptide" evidence="1">
    <location>
        <begin position="1"/>
        <end position="19"/>
    </location>
</feature>
<dbReference type="OrthoDB" id="323914at2"/>
<evidence type="ECO:0008006" key="4">
    <source>
        <dbReference type="Google" id="ProtNLM"/>
    </source>
</evidence>
<organism evidence="2 3">
    <name type="scientific">Leptospira idonii</name>
    <dbReference type="NCBI Taxonomy" id="1193500"/>
    <lineage>
        <taxon>Bacteria</taxon>
        <taxon>Pseudomonadati</taxon>
        <taxon>Spirochaetota</taxon>
        <taxon>Spirochaetia</taxon>
        <taxon>Leptospirales</taxon>
        <taxon>Leptospiraceae</taxon>
        <taxon>Leptospira</taxon>
    </lineage>
</organism>
<evidence type="ECO:0000313" key="3">
    <source>
        <dbReference type="Proteomes" id="UP000298058"/>
    </source>
</evidence>
<name>A0A4R9LYM9_9LEPT</name>
<feature type="chain" id="PRO_5020451625" description="DUF3575 domain-containing protein" evidence="1">
    <location>
        <begin position="20"/>
        <end position="202"/>
    </location>
</feature>
<gene>
    <name evidence="2" type="ORF">EHS15_18025</name>
</gene>
<dbReference type="RefSeq" id="WP_135761987.1">
    <property type="nucleotide sequence ID" value="NZ_RQHW01000079.1"/>
</dbReference>
<reference evidence="2" key="1">
    <citation type="journal article" date="2019" name="PLoS Negl. Trop. Dis.">
        <title>Revisiting the worldwide diversity of Leptospira species in the environment.</title>
        <authorList>
            <person name="Vincent A.T."/>
            <person name="Schiettekatte O."/>
            <person name="Bourhy P."/>
            <person name="Veyrier F.J."/>
            <person name="Picardeau M."/>
        </authorList>
    </citation>
    <scope>NUCLEOTIDE SEQUENCE [LARGE SCALE GENOMIC DNA]</scope>
    <source>
        <strain evidence="2">201300427</strain>
    </source>
</reference>
<evidence type="ECO:0000256" key="1">
    <source>
        <dbReference type="SAM" id="SignalP"/>
    </source>
</evidence>
<keyword evidence="1" id="KW-0732">Signal</keyword>
<proteinExistence type="predicted"/>
<accession>A0A4R9LYM9</accession>